<reference evidence="2" key="1">
    <citation type="submission" date="2017-01" db="EMBL/GenBank/DDBJ databases">
        <title>Comparative genomics of anhydrobiosis in the tardigrade Hypsibius dujardini.</title>
        <authorList>
            <person name="Yoshida Y."/>
            <person name="Koutsovoulos G."/>
            <person name="Laetsch D."/>
            <person name="Stevens L."/>
            <person name="Kumar S."/>
            <person name="Horikawa D."/>
            <person name="Ishino K."/>
            <person name="Komine S."/>
            <person name="Tomita M."/>
            <person name="Blaxter M."/>
            <person name="Arakawa K."/>
        </authorList>
    </citation>
    <scope>NUCLEOTIDE SEQUENCE [LARGE SCALE GENOMIC DNA]</scope>
    <source>
        <strain evidence="2">Z151</strain>
    </source>
</reference>
<keyword evidence="2" id="KW-1185">Reference proteome</keyword>
<dbReference type="EMBL" id="MTYJ01000077">
    <property type="protein sequence ID" value="OQV16158.1"/>
    <property type="molecule type" value="Genomic_DNA"/>
</dbReference>
<name>A0A1W0WLS8_HYPEX</name>
<organism evidence="1 2">
    <name type="scientific">Hypsibius exemplaris</name>
    <name type="common">Freshwater tardigrade</name>
    <dbReference type="NCBI Taxonomy" id="2072580"/>
    <lineage>
        <taxon>Eukaryota</taxon>
        <taxon>Metazoa</taxon>
        <taxon>Ecdysozoa</taxon>
        <taxon>Tardigrada</taxon>
        <taxon>Eutardigrada</taxon>
        <taxon>Parachela</taxon>
        <taxon>Hypsibioidea</taxon>
        <taxon>Hypsibiidae</taxon>
        <taxon>Hypsibius</taxon>
    </lineage>
</organism>
<evidence type="ECO:0000313" key="2">
    <source>
        <dbReference type="Proteomes" id="UP000192578"/>
    </source>
</evidence>
<comment type="caution">
    <text evidence="1">The sequence shown here is derived from an EMBL/GenBank/DDBJ whole genome shotgun (WGS) entry which is preliminary data.</text>
</comment>
<evidence type="ECO:0000313" key="1">
    <source>
        <dbReference type="EMBL" id="OQV16158.1"/>
    </source>
</evidence>
<dbReference type="Proteomes" id="UP000192578">
    <property type="component" value="Unassembled WGS sequence"/>
</dbReference>
<dbReference type="AlphaFoldDB" id="A0A1W0WLS8"/>
<proteinExistence type="predicted"/>
<protein>
    <submittedName>
        <fullName evidence="1">Uncharacterized protein</fullName>
    </submittedName>
</protein>
<gene>
    <name evidence="1" type="ORF">BV898_09642</name>
</gene>
<sequence>MRALERTEIYVHGSGVRNIWTVYAAVYVDGAAVIVYQSIGGVFSATNLSGIDNYQLIPFVPVLTGCCKVTRNYCSSALVADCPCTWSRTVLAHGRGLSLTMVTDCPCTWSRTVLAHGRGLSLHMVTDCPLLISPPGFIPCSGCQPKSTDYLYKCVKGGESSCAEPEPVALGVITAAE</sequence>
<accession>A0A1W0WLS8</accession>